<feature type="compositionally biased region" description="Basic and acidic residues" evidence="1">
    <location>
        <begin position="240"/>
        <end position="251"/>
    </location>
</feature>
<dbReference type="Proteomes" id="UP001642484">
    <property type="component" value="Unassembled WGS sequence"/>
</dbReference>
<accession>A0ABP0PCC5</accession>
<evidence type="ECO:0000256" key="1">
    <source>
        <dbReference type="SAM" id="MobiDB-lite"/>
    </source>
</evidence>
<feature type="region of interest" description="Disordered" evidence="1">
    <location>
        <begin position="240"/>
        <end position="269"/>
    </location>
</feature>
<evidence type="ECO:0000313" key="2">
    <source>
        <dbReference type="EMBL" id="CAK9072709.1"/>
    </source>
</evidence>
<evidence type="ECO:0000313" key="3">
    <source>
        <dbReference type="Proteomes" id="UP001642484"/>
    </source>
</evidence>
<keyword evidence="3" id="KW-1185">Reference proteome</keyword>
<protein>
    <submittedName>
        <fullName evidence="2">Uncharacterized protein</fullName>
    </submittedName>
</protein>
<feature type="region of interest" description="Disordered" evidence="1">
    <location>
        <begin position="289"/>
        <end position="341"/>
    </location>
</feature>
<proteinExistence type="predicted"/>
<sequence length="429" mass="46664">MKAVLFANNTLLAAGEAFGPFAAHEAPCFHVHTSSVRLTLEGKERFAEGPPDDKKSGFRIAIFSPEVQAYNEVARRQHKGQVKVRPLVTPSFGNQMILAKKNVICNNLGGYGPEKEKLAQLHYRGVAKLHGRPVDVVLEARPGYRPKKANLNGLSHNAASVNLAMGSAAELELRFLRASHQVQESEAQPVIFSKLFLRIFDSEEPIPTIRAGEVILHGAKAAYWPNGTAQLLPKDPVRRFGHADVDPEGSHGGRRGGVGRATATAPGVDRALKRLKEAVEACGGKEVPEHYYPGSCPDPREYRSDSEESMPSACKEHQRKTSRSMPSKTSPEDQSDSEDSEAMAVREELLIAKRKAAWKALCLPPLPLWGCVEEAVHLGQLYRINADANMPEPDKKHEALSGLGTQGGAAYPIPFCDLAAESLGPQLSI</sequence>
<dbReference type="EMBL" id="CAXAMN010022795">
    <property type="protein sequence ID" value="CAK9072709.1"/>
    <property type="molecule type" value="Genomic_DNA"/>
</dbReference>
<name>A0ABP0PCC5_9DINO</name>
<gene>
    <name evidence="2" type="ORF">CCMP2556_LOCUS35776</name>
</gene>
<reference evidence="2 3" key="1">
    <citation type="submission" date="2024-02" db="EMBL/GenBank/DDBJ databases">
        <authorList>
            <person name="Chen Y."/>
            <person name="Shah S."/>
            <person name="Dougan E. K."/>
            <person name="Thang M."/>
            <person name="Chan C."/>
        </authorList>
    </citation>
    <scope>NUCLEOTIDE SEQUENCE [LARGE SCALE GENOMIC DNA]</scope>
</reference>
<organism evidence="2 3">
    <name type="scientific">Durusdinium trenchii</name>
    <dbReference type="NCBI Taxonomy" id="1381693"/>
    <lineage>
        <taxon>Eukaryota</taxon>
        <taxon>Sar</taxon>
        <taxon>Alveolata</taxon>
        <taxon>Dinophyceae</taxon>
        <taxon>Suessiales</taxon>
        <taxon>Symbiodiniaceae</taxon>
        <taxon>Durusdinium</taxon>
    </lineage>
</organism>
<comment type="caution">
    <text evidence="2">The sequence shown here is derived from an EMBL/GenBank/DDBJ whole genome shotgun (WGS) entry which is preliminary data.</text>
</comment>